<proteinExistence type="inferred from homology"/>
<dbReference type="SUPFAM" id="SSF46785">
    <property type="entry name" value="Winged helix' DNA-binding domain"/>
    <property type="match status" value="1"/>
</dbReference>
<dbReference type="Gene3D" id="3.90.230.10">
    <property type="entry name" value="Creatinase/methionine aminopeptidase superfamily"/>
    <property type="match status" value="1"/>
</dbReference>
<dbReference type="Pfam" id="PF00557">
    <property type="entry name" value="Peptidase_M24"/>
    <property type="match status" value="1"/>
</dbReference>
<dbReference type="PANTHER" id="PTHR10804:SF11">
    <property type="entry name" value="PROLIFERATION-ASSOCIATED PROTEIN 2G4"/>
    <property type="match status" value="1"/>
</dbReference>
<dbReference type="Gene3D" id="1.10.10.10">
    <property type="entry name" value="Winged helix-like DNA-binding domain superfamily/Winged helix DNA-binding domain"/>
    <property type="match status" value="1"/>
</dbReference>
<dbReference type="InterPro" id="IPR000994">
    <property type="entry name" value="Pept_M24"/>
</dbReference>
<dbReference type="FunFam" id="1.10.10.10:FF:000029">
    <property type="entry name" value="Proliferation-associated 2G4, a"/>
    <property type="match status" value="1"/>
</dbReference>
<dbReference type="InterPro" id="IPR036390">
    <property type="entry name" value="WH_DNA-bd_sf"/>
</dbReference>
<evidence type="ECO:0000259" key="3">
    <source>
        <dbReference type="Pfam" id="PF00557"/>
    </source>
</evidence>
<protein>
    <recommendedName>
        <fullName evidence="3">Peptidase M24 domain-containing protein</fullName>
    </recommendedName>
</protein>
<evidence type="ECO:0000256" key="2">
    <source>
        <dbReference type="SAM" id="MobiDB-lite"/>
    </source>
</evidence>
<name>A0A7S3QAW4_9STRA</name>
<reference evidence="4" key="1">
    <citation type="submission" date="2021-01" db="EMBL/GenBank/DDBJ databases">
        <authorList>
            <person name="Corre E."/>
            <person name="Pelletier E."/>
            <person name="Niang G."/>
            <person name="Scheremetjew M."/>
            <person name="Finn R."/>
            <person name="Kale V."/>
            <person name="Holt S."/>
            <person name="Cochrane G."/>
            <person name="Meng A."/>
            <person name="Brown T."/>
            <person name="Cohen L."/>
        </authorList>
    </citation>
    <scope>NUCLEOTIDE SEQUENCE</scope>
    <source>
        <strain evidence="4">MM31A-1</strain>
    </source>
</reference>
<comment type="similarity">
    <text evidence="1">Belongs to the peptidase M24 family.</text>
</comment>
<dbReference type="InterPro" id="IPR036388">
    <property type="entry name" value="WH-like_DNA-bd_sf"/>
</dbReference>
<dbReference type="InterPro" id="IPR047113">
    <property type="entry name" value="PA2G4/ARX1"/>
</dbReference>
<feature type="compositionally biased region" description="Basic residues" evidence="2">
    <location>
        <begin position="386"/>
        <end position="400"/>
    </location>
</feature>
<organism evidence="4">
    <name type="scientific">Chaetoceros debilis</name>
    <dbReference type="NCBI Taxonomy" id="122233"/>
    <lineage>
        <taxon>Eukaryota</taxon>
        <taxon>Sar</taxon>
        <taxon>Stramenopiles</taxon>
        <taxon>Ochrophyta</taxon>
        <taxon>Bacillariophyta</taxon>
        <taxon>Coscinodiscophyceae</taxon>
        <taxon>Chaetocerotophycidae</taxon>
        <taxon>Chaetocerotales</taxon>
        <taxon>Chaetocerotaceae</taxon>
        <taxon>Chaetoceros</taxon>
    </lineage>
</organism>
<dbReference type="InterPro" id="IPR036005">
    <property type="entry name" value="Creatinase/aminopeptidase-like"/>
</dbReference>
<dbReference type="CDD" id="cd01089">
    <property type="entry name" value="PA2G4-like"/>
    <property type="match status" value="1"/>
</dbReference>
<dbReference type="SUPFAM" id="SSF55920">
    <property type="entry name" value="Creatinase/aminopeptidase"/>
    <property type="match status" value="1"/>
</dbReference>
<accession>A0A7S3QAW4</accession>
<dbReference type="AlphaFoldDB" id="A0A7S3QAW4"/>
<feature type="domain" description="Peptidase M24" evidence="3">
    <location>
        <begin position="65"/>
        <end position="197"/>
    </location>
</feature>
<dbReference type="EMBL" id="HBIO01020665">
    <property type="protein sequence ID" value="CAE0471062.1"/>
    <property type="molecule type" value="Transcribed_RNA"/>
</dbReference>
<gene>
    <name evidence="4" type="ORF">CDEB00056_LOCUS15915</name>
</gene>
<feature type="region of interest" description="Disordered" evidence="2">
    <location>
        <begin position="381"/>
        <end position="400"/>
    </location>
</feature>
<evidence type="ECO:0000313" key="4">
    <source>
        <dbReference type="EMBL" id="CAE0471062.1"/>
    </source>
</evidence>
<sequence>MSDDGSENSNEIEEEDVTDLSNSDVCTKYQEASKIINLTLTGLVSQSVAGAKIIDLCQFGTTVIETQVGKLYNKKVAGVAVEKGVAFPVCISVNEVICNHSPLPTEENAELKVGDIVKIDLGCHVDGYIAVAAHTLVVAETAESVPVDVPDDLGNVAVAAYNAMLIAADAIRAGATNTDVTKVVERVASNYGVNTIATVRMHQMKRFVMDGVKEVALKEPTPEDIDEGEEPVPECTFEQAEVYAIDVAMTTGDGKVRPADLRTTVFKRNVEANYRLKMKASRYVLTEVDRKYPTLPFTLRHFDDERQAKMGITECVNHGLLMPYPSLIEKNDAKVAHFKCTVLLLPSGTNKVTGLPMPAYFKTDKEPDEETAKIIKEITEREEKKARKKAAKKAKKKGKK</sequence>
<evidence type="ECO:0000256" key="1">
    <source>
        <dbReference type="ARBA" id="ARBA00007319"/>
    </source>
</evidence>
<dbReference type="PANTHER" id="PTHR10804">
    <property type="entry name" value="PROTEASE FAMILY M24 METHIONYL AMINOPEPTIDASE, AMINOPEPTIDASE P"/>
    <property type="match status" value="1"/>
</dbReference>